<feature type="compositionally biased region" description="Polar residues" evidence="1">
    <location>
        <begin position="30"/>
        <end position="45"/>
    </location>
</feature>
<sequence>MFGCFRGPTVRIEKHTNSCGPPTRSYQFIRSSSTKTQCPSSTAPTPASVRVCRPPPEVQPVEDNFHPPEGDGDYPQQFRRHNVTGPFHPLPIIHQHTPPIHPHPPPSQQNDPPQPGGNEPIIIDDHHQPAVAGVAKHDHRGRRVLRVHRSHPHRRSLSRNTSRARSGSGKYYSSYYDGSGGSRLSRDWDGSDSWGGTVKSGYWSDGGDSWDGNHETIRVPRIGNGGRDGRRGYYLK</sequence>
<keyword evidence="3" id="KW-1185">Reference proteome</keyword>
<organism evidence="2 3">
    <name type="scientific">Endocarpon pusillum (strain Z07020 / HMAS-L-300199)</name>
    <name type="common">Lichen-forming fungus</name>
    <dbReference type="NCBI Taxonomy" id="1263415"/>
    <lineage>
        <taxon>Eukaryota</taxon>
        <taxon>Fungi</taxon>
        <taxon>Dikarya</taxon>
        <taxon>Ascomycota</taxon>
        <taxon>Pezizomycotina</taxon>
        <taxon>Eurotiomycetes</taxon>
        <taxon>Chaetothyriomycetidae</taxon>
        <taxon>Verrucariales</taxon>
        <taxon>Verrucariaceae</taxon>
        <taxon>Endocarpon</taxon>
    </lineage>
</organism>
<evidence type="ECO:0000256" key="1">
    <source>
        <dbReference type="SAM" id="MobiDB-lite"/>
    </source>
</evidence>
<dbReference type="OrthoDB" id="10532886at2759"/>
<evidence type="ECO:0000313" key="2">
    <source>
        <dbReference type="EMBL" id="ERF69069.1"/>
    </source>
</evidence>
<dbReference type="HOGENOM" id="CLU_1175424_0_0_1"/>
<dbReference type="GeneID" id="19236084"/>
<protein>
    <submittedName>
        <fullName evidence="2">Uncharacterized protein</fullName>
    </submittedName>
</protein>
<feature type="compositionally biased region" description="Basic residues" evidence="1">
    <location>
        <begin position="137"/>
        <end position="157"/>
    </location>
</feature>
<proteinExistence type="predicted"/>
<name>U1HJH0_ENDPU</name>
<feature type="compositionally biased region" description="Pro residues" evidence="1">
    <location>
        <begin position="99"/>
        <end position="115"/>
    </location>
</feature>
<gene>
    <name evidence="2" type="ORF">EPUS_01025</name>
</gene>
<dbReference type="RefSeq" id="XP_007805129.1">
    <property type="nucleotide sequence ID" value="XM_007806938.1"/>
</dbReference>
<feature type="region of interest" description="Disordered" evidence="1">
    <location>
        <begin position="30"/>
        <end position="191"/>
    </location>
</feature>
<feature type="compositionally biased region" description="Low complexity" evidence="1">
    <location>
        <begin position="163"/>
        <end position="177"/>
    </location>
</feature>
<dbReference type="AlphaFoldDB" id="U1HJH0"/>
<reference evidence="3" key="1">
    <citation type="journal article" date="2014" name="BMC Genomics">
        <title>Genome characteristics reveal the impact of lichenization on lichen-forming fungus Endocarpon pusillum Hedwig (Verrucariales, Ascomycota).</title>
        <authorList>
            <person name="Wang Y.-Y."/>
            <person name="Liu B."/>
            <person name="Zhang X.-Y."/>
            <person name="Zhou Q.-M."/>
            <person name="Zhang T."/>
            <person name="Li H."/>
            <person name="Yu Y.-F."/>
            <person name="Zhang X.-L."/>
            <person name="Hao X.-Y."/>
            <person name="Wang M."/>
            <person name="Wang L."/>
            <person name="Wei J.-C."/>
        </authorList>
    </citation>
    <scope>NUCLEOTIDE SEQUENCE [LARGE SCALE GENOMIC DNA]</scope>
    <source>
        <strain evidence="3">Z07020 / HMAS-L-300199</strain>
    </source>
</reference>
<dbReference type="Proteomes" id="UP000019373">
    <property type="component" value="Unassembled WGS sequence"/>
</dbReference>
<accession>U1HJH0</accession>
<evidence type="ECO:0000313" key="3">
    <source>
        <dbReference type="Proteomes" id="UP000019373"/>
    </source>
</evidence>
<dbReference type="EMBL" id="KE721469">
    <property type="protein sequence ID" value="ERF69069.1"/>
    <property type="molecule type" value="Genomic_DNA"/>
</dbReference>